<feature type="transmembrane region" description="Helical" evidence="2">
    <location>
        <begin position="413"/>
        <end position="436"/>
    </location>
</feature>
<reference evidence="4 5" key="1">
    <citation type="submission" date="2019-02" db="EMBL/GenBank/DDBJ databases">
        <title>Deep-cultivation of Planctomycetes and their phenomic and genomic characterization uncovers novel biology.</title>
        <authorList>
            <person name="Wiegand S."/>
            <person name="Jogler M."/>
            <person name="Boedeker C."/>
            <person name="Pinto D."/>
            <person name="Vollmers J."/>
            <person name="Rivas-Marin E."/>
            <person name="Kohn T."/>
            <person name="Peeters S.H."/>
            <person name="Heuer A."/>
            <person name="Rast P."/>
            <person name="Oberbeckmann S."/>
            <person name="Bunk B."/>
            <person name="Jeske O."/>
            <person name="Meyerdierks A."/>
            <person name="Storesund J.E."/>
            <person name="Kallscheuer N."/>
            <person name="Luecker S."/>
            <person name="Lage O.M."/>
            <person name="Pohl T."/>
            <person name="Merkel B.J."/>
            <person name="Hornburger P."/>
            <person name="Mueller R.-W."/>
            <person name="Bruemmer F."/>
            <person name="Labrenz M."/>
            <person name="Spormann A.M."/>
            <person name="Op den Camp H."/>
            <person name="Overmann J."/>
            <person name="Amann R."/>
            <person name="Jetten M.S.M."/>
            <person name="Mascher T."/>
            <person name="Medema M.H."/>
            <person name="Devos D.P."/>
            <person name="Kaster A.-K."/>
            <person name="Ovreas L."/>
            <person name="Rohde M."/>
            <person name="Galperin M.Y."/>
            <person name="Jogler C."/>
        </authorList>
    </citation>
    <scope>NUCLEOTIDE SEQUENCE [LARGE SCALE GENOMIC DNA]</scope>
    <source>
        <strain evidence="4 5">Q31a</strain>
    </source>
</reference>
<keyword evidence="3" id="KW-0732">Signal</keyword>
<dbReference type="OrthoDB" id="269524at2"/>
<protein>
    <recommendedName>
        <fullName evidence="6">DUF4159 domain-containing protein</fullName>
    </recommendedName>
</protein>
<evidence type="ECO:0000256" key="2">
    <source>
        <dbReference type="SAM" id="Phobius"/>
    </source>
</evidence>
<evidence type="ECO:0008006" key="6">
    <source>
        <dbReference type="Google" id="ProtNLM"/>
    </source>
</evidence>
<dbReference type="Proteomes" id="UP000318017">
    <property type="component" value="Chromosome"/>
</dbReference>
<dbReference type="RefSeq" id="WP_145084987.1">
    <property type="nucleotide sequence ID" value="NZ_CP036298.1"/>
</dbReference>
<name>A0A518GFY0_9BACT</name>
<keyword evidence="5" id="KW-1185">Reference proteome</keyword>
<dbReference type="KEGG" id="ahel:Q31a_58880"/>
<dbReference type="AlphaFoldDB" id="A0A518GFY0"/>
<keyword evidence="2" id="KW-1133">Transmembrane helix</keyword>
<sequence length="726" mass="79354" precursor="true">MKQPPCVPSRKTASTTRLHTPPRRHPLAAAAAILVSLCLVQQLPAQAVTTTLTDTFKTRPADNGQVLQIDCHLVIPASMTAGTLHCTASTVGGPSRSDRDLTLVLTIRTQGGTFTETAYRQHVLLPEDSIQVTAHLPFTASQGSFTWDVKIFENQRNIENASRSNPAGRSIKLVTGEPSGLAVARIVDSSVNSQSTTSTSDPIWFYAQLENNSPELSALNLPNAIPRGAPPPITTWDRTISIADAAEDWREYLPYYLWSVSGENLQEIVGQRPRAAQAIAQYVACGGNLLVHSVDQVEEHRSIEQLLGVPLAAPTSTNWWPITQAAPNQAQVPRELDPQDLAQQLQQPGFQRQHHLGGIVLVATHSVPGLSPHVMRFLLVDRSPLSPSQGTDTEYDGSWFWLNLITTVGKPPVWTFCATVVLFGALLGPGLLVLTARLHRRSLMLFFVPVISALATGAIVLYGIVHEGFSTHARITSVQYIEPTTGEGFAWSRQNYFSGLPPRDGLNFPRQTYARPVYPIHQQTQQSNFNSRPSVTATVVEEGDQQFWQGWLRPRQQQQLLVGQPIQQAAFPIAAHANTKPAPGITIENLTAYDVPIVILRGAADDYYVTESLRAGEQISLTATNRIDASSLVAKLFVPFAQQVPVEIQGSGSLMNFGQRRNNSGSFSGPPPRDILQMAFQQFMSDKLELPHFGIATLLTQSSAVKLPLEGQSADNLHLVVGVQPW</sequence>
<evidence type="ECO:0000256" key="3">
    <source>
        <dbReference type="SAM" id="SignalP"/>
    </source>
</evidence>
<gene>
    <name evidence="4" type="ORF">Q31a_58880</name>
</gene>
<dbReference type="EMBL" id="CP036298">
    <property type="protein sequence ID" value="QDV27499.1"/>
    <property type="molecule type" value="Genomic_DNA"/>
</dbReference>
<feature type="signal peptide" evidence="3">
    <location>
        <begin position="1"/>
        <end position="47"/>
    </location>
</feature>
<evidence type="ECO:0000313" key="4">
    <source>
        <dbReference type="EMBL" id="QDV27499.1"/>
    </source>
</evidence>
<feature type="chain" id="PRO_5022155651" description="DUF4159 domain-containing protein" evidence="3">
    <location>
        <begin position="48"/>
        <end position="726"/>
    </location>
</feature>
<feature type="region of interest" description="Disordered" evidence="1">
    <location>
        <begin position="1"/>
        <end position="23"/>
    </location>
</feature>
<accession>A0A518GFY0</accession>
<organism evidence="4 5">
    <name type="scientific">Aureliella helgolandensis</name>
    <dbReference type="NCBI Taxonomy" id="2527968"/>
    <lineage>
        <taxon>Bacteria</taxon>
        <taxon>Pseudomonadati</taxon>
        <taxon>Planctomycetota</taxon>
        <taxon>Planctomycetia</taxon>
        <taxon>Pirellulales</taxon>
        <taxon>Pirellulaceae</taxon>
        <taxon>Aureliella</taxon>
    </lineage>
</organism>
<feature type="transmembrane region" description="Helical" evidence="2">
    <location>
        <begin position="443"/>
        <end position="465"/>
    </location>
</feature>
<proteinExistence type="predicted"/>
<evidence type="ECO:0000313" key="5">
    <source>
        <dbReference type="Proteomes" id="UP000318017"/>
    </source>
</evidence>
<keyword evidence="2" id="KW-0812">Transmembrane</keyword>
<keyword evidence="2" id="KW-0472">Membrane</keyword>
<evidence type="ECO:0000256" key="1">
    <source>
        <dbReference type="SAM" id="MobiDB-lite"/>
    </source>
</evidence>